<dbReference type="EMBL" id="GDHC01005428">
    <property type="protein sequence ID" value="JAQ13201.1"/>
    <property type="molecule type" value="Transcribed_RNA"/>
</dbReference>
<name>A0A0A9WEW9_LYGHE</name>
<protein>
    <submittedName>
        <fullName evidence="1">Protein translocase subunit SecA</fullName>
    </submittedName>
</protein>
<dbReference type="EMBL" id="GDHC01005661">
    <property type="protein sequence ID" value="JAQ12968.1"/>
    <property type="molecule type" value="Transcribed_RNA"/>
</dbReference>
<reference evidence="4" key="4">
    <citation type="journal article" date="2016" name="Gigascience">
        <title>De novo construction of an expanded transcriptome assembly for the western tarnished plant bug, Lygus hesperus.</title>
        <authorList>
            <person name="Tassone E.E."/>
            <person name="Geib S.M."/>
            <person name="Hall B."/>
            <person name="Fabrick J.A."/>
            <person name="Brent C.S."/>
            <person name="Hull J.J."/>
        </authorList>
    </citation>
    <scope>NUCLEOTIDE SEQUENCE</scope>
</reference>
<evidence type="ECO:0000313" key="2">
    <source>
        <dbReference type="EMBL" id="JAG06330.1"/>
    </source>
</evidence>
<reference evidence="3" key="3">
    <citation type="submission" date="2014-09" db="EMBL/GenBank/DDBJ databases">
        <authorList>
            <person name="Magalhaes I.L.F."/>
            <person name="Oliveira U."/>
            <person name="Santos F.R."/>
            <person name="Vidigal T.H.D.A."/>
            <person name="Brescovit A.D."/>
            <person name="Santos A.J."/>
        </authorList>
    </citation>
    <scope>NUCLEOTIDE SEQUENCE</scope>
</reference>
<evidence type="ECO:0000313" key="3">
    <source>
        <dbReference type="EMBL" id="JAG64709.1"/>
    </source>
</evidence>
<dbReference type="EMBL" id="GBRD01001112">
    <property type="protein sequence ID" value="JAG64709.1"/>
    <property type="molecule type" value="Transcribed_RNA"/>
</dbReference>
<dbReference type="EMBL" id="GDHC01006923">
    <property type="protein sequence ID" value="JAQ11706.1"/>
    <property type="molecule type" value="Transcribed_RNA"/>
</dbReference>
<reference evidence="1" key="2">
    <citation type="submission" date="2014-07" db="EMBL/GenBank/DDBJ databases">
        <authorList>
            <person name="Hull J."/>
        </authorList>
    </citation>
    <scope>NUCLEOTIDE SEQUENCE</scope>
</reference>
<evidence type="ECO:0000313" key="5">
    <source>
        <dbReference type="EMBL" id="JAQ12968.1"/>
    </source>
</evidence>
<evidence type="ECO:0000313" key="6">
    <source>
        <dbReference type="EMBL" id="JAQ13201.1"/>
    </source>
</evidence>
<sequence length="356" mass="41389">MLARGVLQRHVGLFTPSSEKFLPDIFHNLNVAKHPDSAYHTSQFDSFPFEFTTKKKQTKTGAFPISVSSDLGRLLSIDRRYELYHFLRRFTITKAFYDEIRHIFYVQNLQTDFPRILNLIDMYSWNSGMDGLLMMKSCAETWHPVQYQYNGGLLPHQTLCENMDKPVIALSKLLDKASSNVWPKAVVLSQIELLMNKIISSGSQCTIDKVNSFLVSNYCTELKGPVLCSSWVSFYLSPYEHDLKIAANILENNEHVMMPYMDRTLSQVAEYLLDEKQLNRYYVLLQVFSKRSRQKKMENLLELLFDHFYNANNFRGCLSCVALARELKLKLAAGLLFKFEVMQKGRRLQKDMTFVF</sequence>
<gene>
    <name evidence="1" type="primary">secA_15</name>
    <name evidence="2" type="synonym">secA_14</name>
    <name evidence="1" type="ORF">CM83_11588</name>
    <name evidence="2" type="ORF">CM83_11589</name>
    <name evidence="6" type="ORF">g.22710</name>
    <name evidence="5" type="ORF">g.22711</name>
    <name evidence="4" type="ORF">g.22712</name>
</gene>
<reference evidence="1" key="1">
    <citation type="journal article" date="2014" name="PLoS ONE">
        <title>Transcriptome-Based Identification of ABC Transporters in the Western Tarnished Plant Bug Lygus hesperus.</title>
        <authorList>
            <person name="Hull J.J."/>
            <person name="Chaney K."/>
            <person name="Geib S.M."/>
            <person name="Fabrick J.A."/>
            <person name="Brent C.S."/>
            <person name="Walsh D."/>
            <person name="Lavine L.C."/>
        </authorList>
    </citation>
    <scope>NUCLEOTIDE SEQUENCE</scope>
</reference>
<proteinExistence type="predicted"/>
<dbReference type="AlphaFoldDB" id="A0A0A9WEW9"/>
<dbReference type="EMBL" id="GBHO01037274">
    <property type="protein sequence ID" value="JAG06330.1"/>
    <property type="molecule type" value="Transcribed_RNA"/>
</dbReference>
<accession>A0A0A9WEW9</accession>
<dbReference type="EMBL" id="GBRD01001111">
    <property type="protein sequence ID" value="JAG64710.1"/>
    <property type="molecule type" value="Transcribed_RNA"/>
</dbReference>
<dbReference type="EMBL" id="GBHO01037275">
    <property type="protein sequence ID" value="JAG06329.1"/>
    <property type="molecule type" value="Transcribed_RNA"/>
</dbReference>
<evidence type="ECO:0000313" key="4">
    <source>
        <dbReference type="EMBL" id="JAQ11706.1"/>
    </source>
</evidence>
<evidence type="ECO:0000313" key="1">
    <source>
        <dbReference type="EMBL" id="JAG06329.1"/>
    </source>
</evidence>
<organism evidence="1">
    <name type="scientific">Lygus hesperus</name>
    <name type="common">Western plant bug</name>
    <dbReference type="NCBI Taxonomy" id="30085"/>
    <lineage>
        <taxon>Eukaryota</taxon>
        <taxon>Metazoa</taxon>
        <taxon>Ecdysozoa</taxon>
        <taxon>Arthropoda</taxon>
        <taxon>Hexapoda</taxon>
        <taxon>Insecta</taxon>
        <taxon>Pterygota</taxon>
        <taxon>Neoptera</taxon>
        <taxon>Paraneoptera</taxon>
        <taxon>Hemiptera</taxon>
        <taxon>Heteroptera</taxon>
        <taxon>Panheteroptera</taxon>
        <taxon>Cimicomorpha</taxon>
        <taxon>Miridae</taxon>
        <taxon>Mirini</taxon>
        <taxon>Lygus</taxon>
    </lineage>
</organism>